<gene>
    <name evidence="2" type="ORF">C7T94_18300</name>
</gene>
<accession>A0A2T3HHB0</accession>
<comment type="caution">
    <text evidence="2">The sequence shown here is derived from an EMBL/GenBank/DDBJ whole genome shotgun (WGS) entry which is preliminary data.</text>
</comment>
<dbReference type="PANTHER" id="PTHR38474">
    <property type="entry name" value="SLR0299 PROTEIN"/>
    <property type="match status" value="1"/>
</dbReference>
<feature type="active site" description="Proton acceptor" evidence="1">
    <location>
        <position position="195"/>
    </location>
</feature>
<dbReference type="SUPFAM" id="SSF52777">
    <property type="entry name" value="CoA-dependent acyltransferases"/>
    <property type="match status" value="1"/>
</dbReference>
<proteinExistence type="predicted"/>
<dbReference type="Proteomes" id="UP000240912">
    <property type="component" value="Unassembled WGS sequence"/>
</dbReference>
<keyword evidence="2" id="KW-0808">Transferase</keyword>
<name>A0A2T3HHB0_9SPHI</name>
<dbReference type="SMART" id="SM01059">
    <property type="entry name" value="CAT"/>
    <property type="match status" value="1"/>
</dbReference>
<dbReference type="InterPro" id="IPR001707">
    <property type="entry name" value="Cmp_AcTrfase"/>
</dbReference>
<dbReference type="AlphaFoldDB" id="A0A2T3HHB0"/>
<dbReference type="PANTHER" id="PTHR38474:SF1">
    <property type="entry name" value="SLR0299 PROTEIN"/>
    <property type="match status" value="1"/>
</dbReference>
<evidence type="ECO:0000313" key="3">
    <source>
        <dbReference type="Proteomes" id="UP000240912"/>
    </source>
</evidence>
<reference evidence="2 3" key="1">
    <citation type="submission" date="2018-03" db="EMBL/GenBank/DDBJ databases">
        <authorList>
            <person name="Keele B.F."/>
        </authorList>
    </citation>
    <scope>NUCLEOTIDE SEQUENCE [LARGE SCALE GENOMIC DNA]</scope>
    <source>
        <strain evidence="2 3">YL28-9</strain>
    </source>
</reference>
<dbReference type="PIRSF" id="PIRSF000440">
    <property type="entry name" value="CAT"/>
    <property type="match status" value="1"/>
</dbReference>
<dbReference type="OrthoDB" id="9801766at2"/>
<dbReference type="Pfam" id="PF00302">
    <property type="entry name" value="CAT"/>
    <property type="match status" value="1"/>
</dbReference>
<dbReference type="EMBL" id="PYLS01000008">
    <property type="protein sequence ID" value="PST81820.1"/>
    <property type="molecule type" value="Genomic_DNA"/>
</dbReference>
<sequence>METQQHSNNRKQEIDLDHWVRKDHFQFFSQFSEPFFGVTIRVDCTAAYQLAKDLKRSFFVHYLYQALRAANETEAFRYRISDGKVYLFEAVHASPTINRPDGTFGFAYMDYMTDEAAFHEHAAKVMAEVRASKGLVPALSGANVIHCSALPWLDFTALSHARSFSFPDSCPKISFGKVTENAGRKSMPVSVHVHHALADGFHVGQFAERFAALMAS</sequence>
<organism evidence="2 3">
    <name type="scientific">Pedobacter yulinensis</name>
    <dbReference type="NCBI Taxonomy" id="2126353"/>
    <lineage>
        <taxon>Bacteria</taxon>
        <taxon>Pseudomonadati</taxon>
        <taxon>Bacteroidota</taxon>
        <taxon>Sphingobacteriia</taxon>
        <taxon>Sphingobacteriales</taxon>
        <taxon>Sphingobacteriaceae</taxon>
        <taxon>Pedobacter</taxon>
    </lineage>
</organism>
<dbReference type="InterPro" id="IPR023213">
    <property type="entry name" value="CAT-like_dom_sf"/>
</dbReference>
<dbReference type="Gene3D" id="3.30.559.10">
    <property type="entry name" value="Chloramphenicol acetyltransferase-like domain"/>
    <property type="match status" value="1"/>
</dbReference>
<protein>
    <submittedName>
        <fullName evidence="2">Chloramphenicol acetyltransferase</fullName>
    </submittedName>
</protein>
<dbReference type="RefSeq" id="WP_107217388.1">
    <property type="nucleotide sequence ID" value="NZ_KZ686272.1"/>
</dbReference>
<evidence type="ECO:0000313" key="2">
    <source>
        <dbReference type="EMBL" id="PST81820.1"/>
    </source>
</evidence>
<evidence type="ECO:0000256" key="1">
    <source>
        <dbReference type="PIRSR" id="PIRSR000440-1"/>
    </source>
</evidence>
<keyword evidence="3" id="KW-1185">Reference proteome</keyword>
<dbReference type="GO" id="GO:0008811">
    <property type="term" value="F:chloramphenicol O-acetyltransferase activity"/>
    <property type="evidence" value="ECO:0007669"/>
    <property type="project" value="InterPro"/>
</dbReference>